<dbReference type="EMBL" id="CP144746">
    <property type="protein sequence ID" value="WVZ58296.1"/>
    <property type="molecule type" value="Genomic_DNA"/>
</dbReference>
<organism evidence="2 3">
    <name type="scientific">Paspalum notatum var. saurae</name>
    <dbReference type="NCBI Taxonomy" id="547442"/>
    <lineage>
        <taxon>Eukaryota</taxon>
        <taxon>Viridiplantae</taxon>
        <taxon>Streptophyta</taxon>
        <taxon>Embryophyta</taxon>
        <taxon>Tracheophyta</taxon>
        <taxon>Spermatophyta</taxon>
        <taxon>Magnoliopsida</taxon>
        <taxon>Liliopsida</taxon>
        <taxon>Poales</taxon>
        <taxon>Poaceae</taxon>
        <taxon>PACMAD clade</taxon>
        <taxon>Panicoideae</taxon>
        <taxon>Andropogonodae</taxon>
        <taxon>Paspaleae</taxon>
        <taxon>Paspalinae</taxon>
        <taxon>Paspalum</taxon>
    </lineage>
</organism>
<protein>
    <submittedName>
        <fullName evidence="2">Uncharacterized protein</fullName>
    </submittedName>
</protein>
<gene>
    <name evidence="2" type="ORF">U9M48_008579</name>
</gene>
<evidence type="ECO:0000256" key="1">
    <source>
        <dbReference type="SAM" id="MobiDB-lite"/>
    </source>
</evidence>
<dbReference type="AlphaFoldDB" id="A0AAQ3WDN6"/>
<evidence type="ECO:0000313" key="2">
    <source>
        <dbReference type="EMBL" id="WVZ58296.1"/>
    </source>
</evidence>
<evidence type="ECO:0000313" key="3">
    <source>
        <dbReference type="Proteomes" id="UP001341281"/>
    </source>
</evidence>
<keyword evidence="3" id="KW-1185">Reference proteome</keyword>
<sequence length="176" mass="19401">MAKHKQHQHATVLHSFTPAPPAAAAALFLFRRATPSAPSAPCLLSVSNKRVAMTPTQSPWHRSFPCISQALKPIWCSTKCLARVQQWSSIFPHASADVRELFGDLLQWCSNTIALSAPAHRWCQCCTPSARCSSESMDFNFEPNREPESDVKSAQRRLGTASTRSDIESLPATSPR</sequence>
<name>A0AAQ3WDN6_PASNO</name>
<reference evidence="2 3" key="1">
    <citation type="submission" date="2024-02" db="EMBL/GenBank/DDBJ databases">
        <title>High-quality chromosome-scale genome assembly of Pensacola bahiagrass (Paspalum notatum Flugge var. saurae).</title>
        <authorList>
            <person name="Vega J.M."/>
            <person name="Podio M."/>
            <person name="Orjuela J."/>
            <person name="Siena L.A."/>
            <person name="Pessino S.C."/>
            <person name="Combes M.C."/>
            <person name="Mariac C."/>
            <person name="Albertini E."/>
            <person name="Pupilli F."/>
            <person name="Ortiz J.P.A."/>
            <person name="Leblanc O."/>
        </authorList>
    </citation>
    <scope>NUCLEOTIDE SEQUENCE [LARGE SCALE GENOMIC DNA]</scope>
    <source>
        <strain evidence="2">R1</strain>
        <tissue evidence="2">Leaf</tissue>
    </source>
</reference>
<accession>A0AAQ3WDN6</accession>
<feature type="region of interest" description="Disordered" evidence="1">
    <location>
        <begin position="142"/>
        <end position="176"/>
    </location>
</feature>
<dbReference type="Proteomes" id="UP001341281">
    <property type="component" value="Chromosome 02"/>
</dbReference>
<proteinExistence type="predicted"/>
<feature type="compositionally biased region" description="Basic and acidic residues" evidence="1">
    <location>
        <begin position="143"/>
        <end position="153"/>
    </location>
</feature>